<dbReference type="PIRSF" id="PIRSF015283">
    <property type="entry name" value="Regulatory_RpfE"/>
    <property type="match status" value="1"/>
</dbReference>
<organism evidence="1 2">
    <name type="scientific">Chitiniphilus purpureus</name>
    <dbReference type="NCBI Taxonomy" id="2981137"/>
    <lineage>
        <taxon>Bacteria</taxon>
        <taxon>Pseudomonadati</taxon>
        <taxon>Pseudomonadota</taxon>
        <taxon>Betaproteobacteria</taxon>
        <taxon>Neisseriales</taxon>
        <taxon>Chitinibacteraceae</taxon>
        <taxon>Chitiniphilus</taxon>
    </lineage>
</organism>
<proteinExistence type="predicted"/>
<sequence>MHLHLVIPHGAWPERELAAEVTRDLALPALFRLVGRGRREPHVPIDFDSWLAGRFGLNALPVAPLTLTADLAGAPAGYWLRADPVHLRANRDQLLLSDAGLLQITQAEADALAAAINALIAEDGLTLHAPTPDRWYLHLPADPQLATTPLAAVVGRSIEPWLPQGSAALRWHRLLNEIQMLLYTHPVNDARFESGQPQINSLWLWGGGENPLTVCPEAPADTVYTNDTLVQALVAAGKGRVEPLPAGGGILKAGGMAVLDALALPARYGDAAAWREAWSQLERDWFAPLLTRLQAGEVERLALSLPELGLAVATGPALRWCFWRQPRAPWSAP</sequence>
<dbReference type="EMBL" id="CP106753">
    <property type="protein sequence ID" value="UXY14530.1"/>
    <property type="molecule type" value="Genomic_DNA"/>
</dbReference>
<gene>
    <name evidence="1" type="ORF">N8I74_14555</name>
</gene>
<evidence type="ECO:0008006" key="3">
    <source>
        <dbReference type="Google" id="ProtNLM"/>
    </source>
</evidence>
<name>A0ABY6DJJ6_9NEIS</name>
<keyword evidence="2" id="KW-1185">Reference proteome</keyword>
<reference evidence="1" key="1">
    <citation type="submission" date="2022-10" db="EMBL/GenBank/DDBJ databases">
        <title>Chitiniphilus purpureus sp. nov., a novel chitin-degrading bacterium isolated from crawfish pond sediment.</title>
        <authorList>
            <person name="Li K."/>
        </authorList>
    </citation>
    <scope>NUCLEOTIDE SEQUENCE</scope>
    <source>
        <strain evidence="1">CD1</strain>
    </source>
</reference>
<dbReference type="Proteomes" id="UP001061302">
    <property type="component" value="Chromosome"/>
</dbReference>
<accession>A0ABY6DJJ6</accession>
<protein>
    <recommendedName>
        <fullName evidence="3">Phosphoglycerate mutase</fullName>
    </recommendedName>
</protein>
<dbReference type="InterPro" id="IPR016631">
    <property type="entry name" value="Regulatory_RpfE"/>
</dbReference>
<dbReference type="RefSeq" id="WP_263123830.1">
    <property type="nucleotide sequence ID" value="NZ_CP106753.1"/>
</dbReference>
<evidence type="ECO:0000313" key="1">
    <source>
        <dbReference type="EMBL" id="UXY14530.1"/>
    </source>
</evidence>
<evidence type="ECO:0000313" key="2">
    <source>
        <dbReference type="Proteomes" id="UP001061302"/>
    </source>
</evidence>